<evidence type="ECO:0000256" key="4">
    <source>
        <dbReference type="ARBA" id="ARBA00023242"/>
    </source>
</evidence>
<keyword evidence="5" id="KW-0472">Membrane</keyword>
<keyword evidence="3 5" id="KW-0906">Nuclear pore complex</keyword>
<keyword evidence="5" id="KW-0653">Protein transport</keyword>
<dbReference type="GO" id="GO:0016973">
    <property type="term" value="P:poly(A)+ mRNA export from nucleus"/>
    <property type="evidence" value="ECO:0007669"/>
    <property type="project" value="TreeGrafter"/>
</dbReference>
<sequence>MAEPDFNDLLNAAEQLASDIEGSKDLPRVDRTLRQVLEASQDLWTRVTTEGSQDIQANLLLGSKGVDLPQLSQKLESLSTRKTFEPLEPIPDTDIEGFLKNESENIILSLIDSTHSEIQQKLKMDLRAHLVNEWESEKINLLNSMLGKEEKEYIDFSTAQQKTVLNESVLGTKSFLNRDEMKYAHTLIEYQQMIIEGASKVNLIEKFVQTAVEFNDQMVNDMWMIVKYMTQLPVQGKGDPIGARNTSIIKAKMIQQARSYLENRYRIYMNSVVQSNMREAQRGGKPGIYSLVRSFVGIKHNNGYTKFDSVEVDGCPLWALVYYCIRCGDSNAALEFIKKAGPQYTEICKAFEEIGKSDSQTLSIKEEKFIRSHYKRGVRNDSDPYKKILFCILGRCDVNEEHAEIVKTADDYLWLKLNQVYDIKEQEDHTVSEGRESISYSTLQSLVIEEYGERHYNANEQPHVYFQLLFLTGQWEASIDFLMRNDKLRVHGVHIAIVLHDLDMIGLPMDMKSPLLVVDPSDPKPMHRLNMARLIMLYVQKFENQDICEAIHYYYCLRNVKIANGDTVFAVCVSELVMKTRKFDDILGCMELDGCRSPGLIDTFRGSLVDVDMVIERVAYTAETSGQYEDAIKLYDLGGRHEEVLRLMSTLMSQVVSRVDNEPGSLRARLSNYADNITNRYFGVQLKCDQGTQAAFYTLRDLLKFFDLYAKNIYPEALEIIQRSRLIPLSMDEIDDKIKNFQTLNEVVARNIPDVLLATMTMLYSQFTKIKGDSQNSSRSFFPDSSKEQLTFLRERAKALTSFAGTIPYRMPGDANSRLVQMEILMH</sequence>
<gene>
    <name evidence="6" type="ORF">g.12073</name>
</gene>
<dbReference type="Pfam" id="PF04097">
    <property type="entry name" value="Nic96"/>
    <property type="match status" value="1"/>
</dbReference>
<evidence type="ECO:0000256" key="2">
    <source>
        <dbReference type="ARBA" id="ARBA00010186"/>
    </source>
</evidence>
<keyword evidence="5" id="KW-0813">Transport</keyword>
<reference evidence="6" key="1">
    <citation type="submission" date="2015-12" db="EMBL/GenBank/DDBJ databases">
        <title>De novo transcriptome assembly of four potential Pierce s Disease insect vectors from Arizona vineyards.</title>
        <authorList>
            <person name="Tassone E.E."/>
        </authorList>
    </citation>
    <scope>NUCLEOTIDE SEQUENCE</scope>
</reference>
<dbReference type="GO" id="GO:0005643">
    <property type="term" value="C:nuclear pore"/>
    <property type="evidence" value="ECO:0007669"/>
    <property type="project" value="UniProtKB-SubCell"/>
</dbReference>
<accession>A0A1B6CIL9</accession>
<name>A0A1B6CIL9_9HEMI</name>
<dbReference type="AlphaFoldDB" id="A0A1B6CIL9"/>
<dbReference type="PANTHER" id="PTHR11225:SF4">
    <property type="entry name" value="NUCLEAR PORE COMPLEX PROTEIN NUP93"/>
    <property type="match status" value="1"/>
</dbReference>
<protein>
    <recommendedName>
        <fullName evidence="5">Nuclear pore protein</fullName>
    </recommendedName>
</protein>
<dbReference type="PANTHER" id="PTHR11225">
    <property type="entry name" value="NUCLEAR PORE COMPLEX PROTEIN NUP93 NUCLEOPORIN NUP93 DEAD EYE PROTEIN"/>
    <property type="match status" value="1"/>
</dbReference>
<organism evidence="6">
    <name type="scientific">Clastoptera arizonana</name>
    <name type="common">Arizona spittle bug</name>
    <dbReference type="NCBI Taxonomy" id="38151"/>
    <lineage>
        <taxon>Eukaryota</taxon>
        <taxon>Metazoa</taxon>
        <taxon>Ecdysozoa</taxon>
        <taxon>Arthropoda</taxon>
        <taxon>Hexapoda</taxon>
        <taxon>Insecta</taxon>
        <taxon>Pterygota</taxon>
        <taxon>Neoptera</taxon>
        <taxon>Paraneoptera</taxon>
        <taxon>Hemiptera</taxon>
        <taxon>Auchenorrhyncha</taxon>
        <taxon>Cercopoidea</taxon>
        <taxon>Clastopteridae</taxon>
        <taxon>Clastoptera</taxon>
    </lineage>
</organism>
<keyword evidence="5" id="KW-0509">mRNA transport</keyword>
<comment type="subcellular location">
    <subcellularLocation>
        <location evidence="1 5">Nucleus</location>
        <location evidence="1 5">Nuclear pore complex</location>
    </subcellularLocation>
</comment>
<dbReference type="EMBL" id="GEDC01024066">
    <property type="protein sequence ID" value="JAS13232.1"/>
    <property type="molecule type" value="Transcribed_RNA"/>
</dbReference>
<dbReference type="GO" id="GO:0006606">
    <property type="term" value="P:protein import into nucleus"/>
    <property type="evidence" value="ECO:0007669"/>
    <property type="project" value="TreeGrafter"/>
</dbReference>
<proteinExistence type="inferred from homology"/>
<keyword evidence="5" id="KW-0811">Translocation</keyword>
<dbReference type="GO" id="GO:0017056">
    <property type="term" value="F:structural constituent of nuclear pore"/>
    <property type="evidence" value="ECO:0007669"/>
    <property type="project" value="InterPro"/>
</dbReference>
<evidence type="ECO:0000256" key="1">
    <source>
        <dbReference type="ARBA" id="ARBA00004567"/>
    </source>
</evidence>
<keyword evidence="4 5" id="KW-0539">Nucleus</keyword>
<evidence type="ECO:0000313" key="6">
    <source>
        <dbReference type="EMBL" id="JAS13232.1"/>
    </source>
</evidence>
<dbReference type="InterPro" id="IPR007231">
    <property type="entry name" value="Nucleoporin_int_Nup93/Nic96"/>
</dbReference>
<evidence type="ECO:0000256" key="5">
    <source>
        <dbReference type="RuleBase" id="RU364035"/>
    </source>
</evidence>
<comment type="similarity">
    <text evidence="2 5">Belongs to the nucleoporin interacting component (NIC) family.</text>
</comment>
<evidence type="ECO:0000256" key="3">
    <source>
        <dbReference type="ARBA" id="ARBA00023132"/>
    </source>
</evidence>